<sequence length="1320" mass="151154">MLSRFSKLHCHQMIQRLLENYGMNDHHAEAGRRTYASCIAWREKIALFFLFIFSAAAFCFWLEYVSSFVCSPKKLFDYRSLFSNDSKLSAIHGSVVDWSDYSSEMADFVNQYPHQDLSLDFPKFMSLSRPASATNYDDPVLNVCIQDFNMTAQADAWLKYYLTIHPGYDYQNNTLLHCPMPGKPNITGAPCFSTMNGYKTKGVVFYDSINVKRDFNALPSTSNSTKQAFVILDGNVLDVSSYLIGVSDVVAVSSQYNSRSFAMDRMFLPLDLTLYLYTHLGKDISDFFKRNLTENPDIYRACITKLFQAGVSYTPLTCSQVNPALWTTMGFGLAYFLIKFNLAQLARIPFLQKTLFSSNPEFSSSFISKSQKWPHVILMVPCFAESSQTLKQTFDNLARSSYDDTKKLLLFVCDGVAINAEAKKETYKLLLESLGHSSYMEEPVARSYTSLGQNTRRINYAKVYSGYYETGRNRVPYLVIVKIGNPKERLQNHPAPPGNRGKRDSLVLVFSFLERCMNLANNLITPLDYEIFNQCYNVLGIDPRYFKYLMLTDADVQVQSNVVHKLVLRLEHDRKMLAVSGHVRPANPEENLTTMIQIFRVYMDFFTGLAYESCLHSVMTFNGGLVMFKIWAENENSSKYRKKQQVAEHHRLDSLVKMPKLSDEIIIINPFDDINSIDDVNSIAAVKSTVHSTPAKKTAVAKLRPESHLNLFSNPSIKACCVHPTVIRGICTAQPNTMHMQNVLLLGEEKYLSIVLLTSNPGYQLGFEPEAEGYATLPSSFFSLQGLQTRNIRASFHIQLEMNRVSWRLGFRYWLISSFELTDKIFSLPMTIYLYIIFARSIQGHGTSYTLIACAFIALMVLHMLVFLMRCQVKYTLWLSLYCILGAPIYSVWFPLIALWQSDYAGIWYDMWPTASLQPRRARTHGILECEDSLPEEMATNKESNEEESEVMRLTLSHFDSIEVQRQRQEAEAALDSNFVDFSNDNDNQYKHKLNHRLHNNPEVFTDISSPPLAQVREGLHSTRLAQTHVLTHTNKRNYHRYSKQGAATSKPENMESIAKDPFDDRNAVTNDPLKKFTEIHNYHKPSYSQSSPNTYEANNDTPVEKCNQAQKRHWITEPWETNDASETNSMILYSDEASLNDRGSILSFVSGTFSIDNDHDTVVHQSPLHRLDPSADYSTRYGLPEEGRRRAVHTNLNVMSVRDNVCHQNKTHIHKRPILKYKNSSFDQNTSLNSKPSSSTLTHQLTHSSDTTIEPRELYEVESFIFNEIKNCLQEADLDSATMAEIKEYLIGRYKNKVDFNKELLDFIEKSVRELTWGH</sequence>
<accession>A0A9P6Y995</accession>
<dbReference type="SUPFAM" id="SSF53448">
    <property type="entry name" value="Nucleotide-diphospho-sugar transferases"/>
    <property type="match status" value="1"/>
</dbReference>
<evidence type="ECO:0000256" key="7">
    <source>
        <dbReference type="SAM" id="MobiDB-lite"/>
    </source>
</evidence>
<dbReference type="OrthoDB" id="2235682at2759"/>
<evidence type="ECO:0000256" key="4">
    <source>
        <dbReference type="ARBA" id="ARBA00022692"/>
    </source>
</evidence>
<dbReference type="InterPro" id="IPR029044">
    <property type="entry name" value="Nucleotide-diphossugar_trans"/>
</dbReference>
<dbReference type="EC" id="2.4.1.16" evidence="2"/>
<protein>
    <recommendedName>
        <fullName evidence="2">chitin synthase</fullName>
        <ecNumber evidence="2">2.4.1.16</ecNumber>
    </recommendedName>
</protein>
<keyword evidence="6 8" id="KW-0472">Membrane</keyword>
<keyword evidence="4 8" id="KW-0812">Transmembrane</keyword>
<comment type="caution">
    <text evidence="9">The sequence shown here is derived from an EMBL/GenBank/DDBJ whole genome shotgun (WGS) entry which is preliminary data.</text>
</comment>
<feature type="compositionally biased region" description="Low complexity" evidence="7">
    <location>
        <begin position="1238"/>
        <end position="1250"/>
    </location>
</feature>
<dbReference type="GO" id="GO:0071944">
    <property type="term" value="C:cell periphery"/>
    <property type="evidence" value="ECO:0007669"/>
    <property type="project" value="TreeGrafter"/>
</dbReference>
<proteinExistence type="predicted"/>
<feature type="region of interest" description="Disordered" evidence="7">
    <location>
        <begin position="1034"/>
        <end position="1070"/>
    </location>
</feature>
<keyword evidence="5 8" id="KW-1133">Transmembrane helix</keyword>
<feature type="transmembrane region" description="Helical" evidence="8">
    <location>
        <begin position="848"/>
        <end position="868"/>
    </location>
</feature>
<evidence type="ECO:0000256" key="3">
    <source>
        <dbReference type="ARBA" id="ARBA00022676"/>
    </source>
</evidence>
<evidence type="ECO:0000256" key="6">
    <source>
        <dbReference type="ARBA" id="ARBA00023136"/>
    </source>
</evidence>
<dbReference type="GO" id="GO:0016020">
    <property type="term" value="C:membrane"/>
    <property type="evidence" value="ECO:0007669"/>
    <property type="project" value="UniProtKB-SubCell"/>
</dbReference>
<dbReference type="EMBL" id="JAANIT010001048">
    <property type="protein sequence ID" value="KAG1542581.1"/>
    <property type="molecule type" value="Genomic_DNA"/>
</dbReference>
<evidence type="ECO:0000256" key="2">
    <source>
        <dbReference type="ARBA" id="ARBA00012543"/>
    </source>
</evidence>
<evidence type="ECO:0000313" key="9">
    <source>
        <dbReference type="EMBL" id="KAG1542581.1"/>
    </source>
</evidence>
<feature type="region of interest" description="Disordered" evidence="7">
    <location>
        <begin position="1227"/>
        <end position="1250"/>
    </location>
</feature>
<dbReference type="GO" id="GO:0030428">
    <property type="term" value="C:cell septum"/>
    <property type="evidence" value="ECO:0007669"/>
    <property type="project" value="TreeGrafter"/>
</dbReference>
<dbReference type="GO" id="GO:0006031">
    <property type="term" value="P:chitin biosynthetic process"/>
    <property type="evidence" value="ECO:0007669"/>
    <property type="project" value="TreeGrafter"/>
</dbReference>
<reference evidence="9" key="1">
    <citation type="journal article" date="2020" name="Microb. Genom.">
        <title>Genetic diversity of clinical and environmental Mucorales isolates obtained from an investigation of mucormycosis cases among solid organ transplant recipients.</title>
        <authorList>
            <person name="Nguyen M.H."/>
            <person name="Kaul D."/>
            <person name="Muto C."/>
            <person name="Cheng S.J."/>
            <person name="Richter R.A."/>
            <person name="Bruno V.M."/>
            <person name="Liu G."/>
            <person name="Beyhan S."/>
            <person name="Sundermann A.J."/>
            <person name="Mounaud S."/>
            <person name="Pasculle A.W."/>
            <person name="Nierman W.C."/>
            <person name="Driscoll E."/>
            <person name="Cumbie R."/>
            <person name="Clancy C.J."/>
            <person name="Dupont C.L."/>
        </authorList>
    </citation>
    <scope>NUCLEOTIDE SEQUENCE</scope>
    <source>
        <strain evidence="9">GL16</strain>
    </source>
</reference>
<dbReference type="PANTHER" id="PTHR22914">
    <property type="entry name" value="CHITIN SYNTHASE"/>
    <property type="match status" value="1"/>
</dbReference>
<feature type="transmembrane region" description="Helical" evidence="8">
    <location>
        <begin position="45"/>
        <end position="64"/>
    </location>
</feature>
<feature type="compositionally biased region" description="Polar residues" evidence="7">
    <location>
        <begin position="1227"/>
        <end position="1237"/>
    </location>
</feature>
<keyword evidence="3" id="KW-0328">Glycosyltransferase</keyword>
<dbReference type="InterPro" id="IPR004835">
    <property type="entry name" value="Chitin_synth"/>
</dbReference>
<evidence type="ECO:0000256" key="1">
    <source>
        <dbReference type="ARBA" id="ARBA00004141"/>
    </source>
</evidence>
<keyword evidence="3" id="KW-0808">Transferase</keyword>
<name>A0A9P6Y995_RHIOR</name>
<dbReference type="GO" id="GO:0004100">
    <property type="term" value="F:chitin synthase activity"/>
    <property type="evidence" value="ECO:0007669"/>
    <property type="project" value="UniProtKB-EC"/>
</dbReference>
<dbReference type="PANTHER" id="PTHR22914:SF41">
    <property type="entry name" value="CHITIN SYNTHASE 7"/>
    <property type="match status" value="1"/>
</dbReference>
<evidence type="ECO:0000256" key="8">
    <source>
        <dbReference type="SAM" id="Phobius"/>
    </source>
</evidence>
<organism evidence="9 10">
    <name type="scientific">Rhizopus oryzae</name>
    <name type="common">Mucormycosis agent</name>
    <name type="synonym">Rhizopus arrhizus var. delemar</name>
    <dbReference type="NCBI Taxonomy" id="64495"/>
    <lineage>
        <taxon>Eukaryota</taxon>
        <taxon>Fungi</taxon>
        <taxon>Fungi incertae sedis</taxon>
        <taxon>Mucoromycota</taxon>
        <taxon>Mucoromycotina</taxon>
        <taxon>Mucoromycetes</taxon>
        <taxon>Mucorales</taxon>
        <taxon>Mucorineae</taxon>
        <taxon>Rhizopodaceae</taxon>
        <taxon>Rhizopus</taxon>
    </lineage>
</organism>
<feature type="compositionally biased region" description="Basic residues" evidence="7">
    <location>
        <begin position="1034"/>
        <end position="1043"/>
    </location>
</feature>
<dbReference type="Proteomes" id="UP000717996">
    <property type="component" value="Unassembled WGS sequence"/>
</dbReference>
<evidence type="ECO:0000313" key="10">
    <source>
        <dbReference type="Proteomes" id="UP000717996"/>
    </source>
</evidence>
<feature type="compositionally biased region" description="Basic and acidic residues" evidence="7">
    <location>
        <begin position="1058"/>
        <end position="1070"/>
    </location>
</feature>
<evidence type="ECO:0000256" key="5">
    <source>
        <dbReference type="ARBA" id="ARBA00022989"/>
    </source>
</evidence>
<dbReference type="Pfam" id="PF03142">
    <property type="entry name" value="Chitin_synth_2"/>
    <property type="match status" value="2"/>
</dbReference>
<comment type="subcellular location">
    <subcellularLocation>
        <location evidence="1">Membrane</location>
        <topology evidence="1">Multi-pass membrane protein</topology>
    </subcellularLocation>
</comment>
<gene>
    <name evidence="9" type="ORF">G6F51_007191</name>
</gene>
<feature type="transmembrane region" description="Helical" evidence="8">
    <location>
        <begin position="875"/>
        <end position="900"/>
    </location>
</feature>